<keyword evidence="4 8" id="KW-0547">Nucleotide-binding</keyword>
<dbReference type="InterPro" id="IPR036726">
    <property type="entry name" value="GTP1_OBG_dom_sf"/>
</dbReference>
<evidence type="ECO:0000259" key="11">
    <source>
        <dbReference type="PROSITE" id="PS51883"/>
    </source>
</evidence>
<feature type="binding site" evidence="8">
    <location>
        <begin position="281"/>
        <end position="284"/>
    </location>
    <ligand>
        <name>GTP</name>
        <dbReference type="ChEBI" id="CHEBI:37565"/>
    </ligand>
</feature>
<organism evidence="12 13">
    <name type="scientific">Aquisphaera giovannonii</name>
    <dbReference type="NCBI Taxonomy" id="406548"/>
    <lineage>
        <taxon>Bacteria</taxon>
        <taxon>Pseudomonadati</taxon>
        <taxon>Planctomycetota</taxon>
        <taxon>Planctomycetia</taxon>
        <taxon>Isosphaerales</taxon>
        <taxon>Isosphaeraceae</taxon>
        <taxon>Aquisphaera</taxon>
    </lineage>
</organism>
<name>A0A5B9W9J2_9BACT</name>
<dbReference type="NCBIfam" id="NF008955">
    <property type="entry name" value="PRK12297.1"/>
    <property type="match status" value="1"/>
</dbReference>
<evidence type="ECO:0000313" key="13">
    <source>
        <dbReference type="Proteomes" id="UP000324233"/>
    </source>
</evidence>
<feature type="region of interest" description="Disordered" evidence="9">
    <location>
        <begin position="327"/>
        <end position="376"/>
    </location>
</feature>
<evidence type="ECO:0000256" key="8">
    <source>
        <dbReference type="HAMAP-Rule" id="MF_01454"/>
    </source>
</evidence>
<dbReference type="PANTHER" id="PTHR11702:SF31">
    <property type="entry name" value="MITOCHONDRIAL RIBOSOME-ASSOCIATED GTPASE 2"/>
    <property type="match status" value="1"/>
</dbReference>
<evidence type="ECO:0000259" key="10">
    <source>
        <dbReference type="PROSITE" id="PS51710"/>
    </source>
</evidence>
<dbReference type="Proteomes" id="UP000324233">
    <property type="component" value="Chromosome"/>
</dbReference>
<dbReference type="InterPro" id="IPR045086">
    <property type="entry name" value="OBG_GTPase"/>
</dbReference>
<dbReference type="RefSeq" id="WP_148596791.1">
    <property type="nucleotide sequence ID" value="NZ_CP042997.1"/>
</dbReference>
<dbReference type="GO" id="GO:0005525">
    <property type="term" value="F:GTP binding"/>
    <property type="evidence" value="ECO:0007669"/>
    <property type="project" value="UniProtKB-UniRule"/>
</dbReference>
<dbReference type="InterPro" id="IPR006073">
    <property type="entry name" value="GTP-bd"/>
</dbReference>
<evidence type="ECO:0000256" key="9">
    <source>
        <dbReference type="SAM" id="MobiDB-lite"/>
    </source>
</evidence>
<feature type="compositionally biased region" description="Polar residues" evidence="9">
    <location>
        <begin position="367"/>
        <end position="376"/>
    </location>
</feature>
<dbReference type="CDD" id="cd01898">
    <property type="entry name" value="Obg"/>
    <property type="match status" value="1"/>
</dbReference>
<dbReference type="PROSITE" id="PS51883">
    <property type="entry name" value="OBG"/>
    <property type="match status" value="1"/>
</dbReference>
<keyword evidence="5 8" id="KW-0378">Hydrolase</keyword>
<feature type="binding site" evidence="8">
    <location>
        <begin position="211"/>
        <end position="214"/>
    </location>
    <ligand>
        <name>GTP</name>
        <dbReference type="ChEBI" id="CHEBI:37565"/>
    </ligand>
</feature>
<dbReference type="InterPro" id="IPR027417">
    <property type="entry name" value="P-loop_NTPase"/>
</dbReference>
<evidence type="ECO:0000256" key="1">
    <source>
        <dbReference type="ARBA" id="ARBA00007699"/>
    </source>
</evidence>
<dbReference type="NCBIfam" id="TIGR02729">
    <property type="entry name" value="Obg_CgtA"/>
    <property type="match status" value="1"/>
</dbReference>
<comment type="subcellular location">
    <subcellularLocation>
        <location evidence="8">Cytoplasm</location>
    </subcellularLocation>
</comment>
<dbReference type="InterPro" id="IPR014100">
    <property type="entry name" value="GTP-bd_Obg/CgtA"/>
</dbReference>
<dbReference type="GO" id="GO:0042254">
    <property type="term" value="P:ribosome biogenesis"/>
    <property type="evidence" value="ECO:0007669"/>
    <property type="project" value="UniProtKB-UniRule"/>
</dbReference>
<proteinExistence type="inferred from homology"/>
<evidence type="ECO:0000256" key="3">
    <source>
        <dbReference type="ARBA" id="ARBA00022723"/>
    </source>
</evidence>
<keyword evidence="3 8" id="KW-0479">Metal-binding</keyword>
<dbReference type="PIRSF" id="PIRSF002401">
    <property type="entry name" value="GTP_bd_Obg/CgtA"/>
    <property type="match status" value="1"/>
</dbReference>
<dbReference type="PANTHER" id="PTHR11702">
    <property type="entry name" value="DEVELOPMENTALLY REGULATED GTP-BINDING PROTEIN-RELATED"/>
    <property type="match status" value="1"/>
</dbReference>
<dbReference type="Pfam" id="PF01018">
    <property type="entry name" value="GTP1_OBG"/>
    <property type="match status" value="1"/>
</dbReference>
<feature type="binding site" evidence="8">
    <location>
        <position position="172"/>
    </location>
    <ligand>
        <name>Mg(2+)</name>
        <dbReference type="ChEBI" id="CHEBI:18420"/>
    </ligand>
</feature>
<feature type="binding site" evidence="8">
    <location>
        <position position="192"/>
    </location>
    <ligand>
        <name>Mg(2+)</name>
        <dbReference type="ChEBI" id="CHEBI:18420"/>
    </ligand>
</feature>
<sequence length="376" mass="40162">MFVDRVTLFVKGGDGGNGCLSFRHEKYAPRGGPNGGDGGNGGDVVLRASEGHTNLAHLSHQRHWKASRGEHGQGSNCFGKNGQEMVIEVPPGTIVRDRDRGNVIRDLKKAGESVVVARGGRGGHGNTFFKSSTNRAPRQHEHGFSGEERWITLELKVIADVGLIGLPNAGKSTLLSRISRAHPEIADYPFTTKYPNLGTVVVDDSAFVVADIPGLIEGAHAGLGLGHEFLRHVERSGVLVHLVEAIPTDGSDPVENYRMIRRELLEYSPSLAERPEIVVVTKLDLTDAQAARDRIARELGREVLSISAVTGKGIPVLLRAIQDGLRARAEQESPPAPPAIPAPPPSTPAPAEWPPADQPGLADEGRSSSILNSDTA</sequence>
<dbReference type="EC" id="3.6.5.-" evidence="8"/>
<dbReference type="GO" id="GO:0003924">
    <property type="term" value="F:GTPase activity"/>
    <property type="evidence" value="ECO:0007669"/>
    <property type="project" value="UniProtKB-UniRule"/>
</dbReference>
<dbReference type="Pfam" id="PF01926">
    <property type="entry name" value="MMR_HSR1"/>
    <property type="match status" value="1"/>
</dbReference>
<evidence type="ECO:0000256" key="2">
    <source>
        <dbReference type="ARBA" id="ARBA00022490"/>
    </source>
</evidence>
<feature type="domain" description="OBG-type G" evidence="10">
    <location>
        <begin position="159"/>
        <end position="326"/>
    </location>
</feature>
<dbReference type="GO" id="GO:0043022">
    <property type="term" value="F:ribosome binding"/>
    <property type="evidence" value="ECO:0007669"/>
    <property type="project" value="UniProtKB-ARBA"/>
</dbReference>
<dbReference type="PRINTS" id="PR00326">
    <property type="entry name" value="GTP1OBG"/>
</dbReference>
<dbReference type="GO" id="GO:0000287">
    <property type="term" value="F:magnesium ion binding"/>
    <property type="evidence" value="ECO:0007669"/>
    <property type="project" value="InterPro"/>
</dbReference>
<feature type="binding site" evidence="8">
    <location>
        <begin position="165"/>
        <end position="172"/>
    </location>
    <ligand>
        <name>GTP</name>
        <dbReference type="ChEBI" id="CHEBI:37565"/>
    </ligand>
</feature>
<evidence type="ECO:0000256" key="5">
    <source>
        <dbReference type="ARBA" id="ARBA00022801"/>
    </source>
</evidence>
<comment type="subunit">
    <text evidence="8">Monomer.</text>
</comment>
<evidence type="ECO:0000313" key="12">
    <source>
        <dbReference type="EMBL" id="QEH37196.1"/>
    </source>
</evidence>
<dbReference type="HAMAP" id="MF_01454">
    <property type="entry name" value="GTPase_Obg"/>
    <property type="match status" value="1"/>
</dbReference>
<accession>A0A5B9W9J2</accession>
<comment type="cofactor">
    <cofactor evidence="8">
        <name>Mg(2+)</name>
        <dbReference type="ChEBI" id="CHEBI:18420"/>
    </cofactor>
</comment>
<dbReference type="SUPFAM" id="SSF82051">
    <property type="entry name" value="Obg GTP-binding protein N-terminal domain"/>
    <property type="match status" value="1"/>
</dbReference>
<reference evidence="12 13" key="1">
    <citation type="submission" date="2019-08" db="EMBL/GenBank/DDBJ databases">
        <title>Deep-cultivation of Planctomycetes and their phenomic and genomic characterization uncovers novel biology.</title>
        <authorList>
            <person name="Wiegand S."/>
            <person name="Jogler M."/>
            <person name="Boedeker C."/>
            <person name="Pinto D."/>
            <person name="Vollmers J."/>
            <person name="Rivas-Marin E."/>
            <person name="Kohn T."/>
            <person name="Peeters S.H."/>
            <person name="Heuer A."/>
            <person name="Rast P."/>
            <person name="Oberbeckmann S."/>
            <person name="Bunk B."/>
            <person name="Jeske O."/>
            <person name="Meyerdierks A."/>
            <person name="Storesund J.E."/>
            <person name="Kallscheuer N."/>
            <person name="Luecker S."/>
            <person name="Lage O.M."/>
            <person name="Pohl T."/>
            <person name="Merkel B.J."/>
            <person name="Hornburger P."/>
            <person name="Mueller R.-W."/>
            <person name="Bruemmer F."/>
            <person name="Labrenz M."/>
            <person name="Spormann A.M."/>
            <person name="Op den Camp H."/>
            <person name="Overmann J."/>
            <person name="Amann R."/>
            <person name="Jetten M.S.M."/>
            <person name="Mascher T."/>
            <person name="Medema M.H."/>
            <person name="Devos D.P."/>
            <person name="Kaster A.-K."/>
            <person name="Ovreas L."/>
            <person name="Rohde M."/>
            <person name="Galperin M.Y."/>
            <person name="Jogler C."/>
        </authorList>
    </citation>
    <scope>NUCLEOTIDE SEQUENCE [LARGE SCALE GENOMIC DNA]</scope>
    <source>
        <strain evidence="12 13">OJF2</strain>
    </source>
</reference>
<feature type="binding site" evidence="8">
    <location>
        <begin position="307"/>
        <end position="309"/>
    </location>
    <ligand>
        <name>GTP</name>
        <dbReference type="ChEBI" id="CHEBI:37565"/>
    </ligand>
</feature>
<comment type="function">
    <text evidence="8">An essential GTPase which binds GTP, GDP and possibly (p)ppGpp with moderate affinity, with high nucleotide exchange rates and a fairly low GTP hydrolysis rate. Plays a role in control of the cell cycle, stress response, ribosome biogenesis and in those bacteria that undergo differentiation, in morphogenesis control.</text>
</comment>
<comment type="similarity">
    <text evidence="1 8">Belongs to the TRAFAC class OBG-HflX-like GTPase superfamily. OBG GTPase family.</text>
</comment>
<keyword evidence="7 8" id="KW-0342">GTP-binding</keyword>
<dbReference type="PROSITE" id="PS51710">
    <property type="entry name" value="G_OBG"/>
    <property type="match status" value="1"/>
</dbReference>
<keyword evidence="6 8" id="KW-0460">Magnesium</keyword>
<feature type="binding site" evidence="8">
    <location>
        <begin position="190"/>
        <end position="194"/>
    </location>
    <ligand>
        <name>GTP</name>
        <dbReference type="ChEBI" id="CHEBI:37565"/>
    </ligand>
</feature>
<dbReference type="FunFam" id="2.70.210.12:FF:000001">
    <property type="entry name" value="GTPase Obg"/>
    <property type="match status" value="1"/>
</dbReference>
<keyword evidence="13" id="KW-1185">Reference proteome</keyword>
<feature type="domain" description="Obg" evidence="11">
    <location>
        <begin position="1"/>
        <end position="158"/>
    </location>
</feature>
<dbReference type="InterPro" id="IPR031167">
    <property type="entry name" value="G_OBG"/>
</dbReference>
<evidence type="ECO:0000256" key="7">
    <source>
        <dbReference type="ARBA" id="ARBA00023134"/>
    </source>
</evidence>
<dbReference type="OrthoDB" id="9807318at2"/>
<evidence type="ECO:0000256" key="4">
    <source>
        <dbReference type="ARBA" id="ARBA00022741"/>
    </source>
</evidence>
<dbReference type="KEGG" id="agv:OJF2_57830"/>
<keyword evidence="2 8" id="KW-0963">Cytoplasm</keyword>
<dbReference type="InterPro" id="IPR006074">
    <property type="entry name" value="GTP1-OBG_CS"/>
</dbReference>
<evidence type="ECO:0000256" key="6">
    <source>
        <dbReference type="ARBA" id="ARBA00022842"/>
    </source>
</evidence>
<dbReference type="PROSITE" id="PS00905">
    <property type="entry name" value="GTP1_OBG"/>
    <property type="match status" value="1"/>
</dbReference>
<dbReference type="AlphaFoldDB" id="A0A5B9W9J2"/>
<dbReference type="SUPFAM" id="SSF52540">
    <property type="entry name" value="P-loop containing nucleoside triphosphate hydrolases"/>
    <property type="match status" value="1"/>
</dbReference>
<dbReference type="Gene3D" id="3.40.50.300">
    <property type="entry name" value="P-loop containing nucleotide triphosphate hydrolases"/>
    <property type="match status" value="1"/>
</dbReference>
<protein>
    <recommendedName>
        <fullName evidence="8">GTPase Obg</fullName>
        <ecNumber evidence="8">3.6.5.-</ecNumber>
    </recommendedName>
    <alternativeName>
        <fullName evidence="8">GTP-binding protein Obg</fullName>
    </alternativeName>
</protein>
<dbReference type="Gene3D" id="2.70.210.12">
    <property type="entry name" value="GTP1/OBG domain"/>
    <property type="match status" value="1"/>
</dbReference>
<feature type="region of interest" description="Disordered" evidence="9">
    <location>
        <begin position="61"/>
        <end position="81"/>
    </location>
</feature>
<dbReference type="InterPro" id="IPR006169">
    <property type="entry name" value="GTP1_OBG_dom"/>
</dbReference>
<gene>
    <name evidence="12" type="primary">obg_2</name>
    <name evidence="8" type="synonym">obg</name>
    <name evidence="12" type="ORF">OJF2_57830</name>
</gene>
<feature type="compositionally biased region" description="Pro residues" evidence="9">
    <location>
        <begin position="334"/>
        <end position="357"/>
    </location>
</feature>
<dbReference type="GO" id="GO:0005737">
    <property type="term" value="C:cytoplasm"/>
    <property type="evidence" value="ECO:0007669"/>
    <property type="project" value="UniProtKB-SubCell"/>
</dbReference>
<dbReference type="EMBL" id="CP042997">
    <property type="protein sequence ID" value="QEH37196.1"/>
    <property type="molecule type" value="Genomic_DNA"/>
</dbReference>
<dbReference type="NCBIfam" id="NF008956">
    <property type="entry name" value="PRK12299.1"/>
    <property type="match status" value="1"/>
</dbReference>